<name>A0ABW5DGU2_9HYPH</name>
<evidence type="ECO:0000256" key="2">
    <source>
        <dbReference type="NCBIfam" id="TIGR02426"/>
    </source>
</evidence>
<keyword evidence="4" id="KW-0413">Isomerase</keyword>
<evidence type="ECO:0000313" key="4">
    <source>
        <dbReference type="EMBL" id="MFD2260338.1"/>
    </source>
</evidence>
<dbReference type="PANTHER" id="PTHR43172:SF2">
    <property type="entry name" value="ADENYLOSUCCINATE LYASE C-TERMINAL DOMAIN-CONTAINING PROTEIN"/>
    <property type="match status" value="1"/>
</dbReference>
<dbReference type="EMBL" id="JBHUIR010000038">
    <property type="protein sequence ID" value="MFD2260338.1"/>
    <property type="molecule type" value="Genomic_DNA"/>
</dbReference>
<accession>A0ABW5DGU2</accession>
<evidence type="ECO:0000259" key="3">
    <source>
        <dbReference type="Pfam" id="PF00206"/>
    </source>
</evidence>
<reference evidence="5" key="1">
    <citation type="journal article" date="2019" name="Int. J. Syst. Evol. Microbiol.">
        <title>The Global Catalogue of Microorganisms (GCM) 10K type strain sequencing project: providing services to taxonomists for standard genome sequencing and annotation.</title>
        <authorList>
            <consortium name="The Broad Institute Genomics Platform"/>
            <consortium name="The Broad Institute Genome Sequencing Center for Infectious Disease"/>
            <person name="Wu L."/>
            <person name="Ma J."/>
        </authorList>
    </citation>
    <scope>NUCLEOTIDE SEQUENCE [LARGE SCALE GENOMIC DNA]</scope>
    <source>
        <strain evidence="5">KCTC 23707</strain>
    </source>
</reference>
<dbReference type="PROSITE" id="PS00163">
    <property type="entry name" value="FUMARATE_LYASES"/>
    <property type="match status" value="1"/>
</dbReference>
<dbReference type="RefSeq" id="WP_345099162.1">
    <property type="nucleotide sequence ID" value="NZ_BAABGS010000021.1"/>
</dbReference>
<dbReference type="NCBIfam" id="NF004631">
    <property type="entry name" value="PRK05975.1"/>
    <property type="match status" value="1"/>
</dbReference>
<dbReference type="PANTHER" id="PTHR43172">
    <property type="entry name" value="ADENYLOSUCCINATE LYASE"/>
    <property type="match status" value="1"/>
</dbReference>
<sequence>MSAAAIDHLFFRKLVGDDEAAALFSVQADIDSMLRFELALARAEARHGVIPAGAVPAIEQACSGFEPDVDALAEGIGNDGVIIPALLKQLRTRMKEEFRPHLHFGATSQDAIDTGLALRLVKANDIIDRRIEDVIDALQALEARDGDIEVMAHTRMQAAIPVTAARKIRSWRDPLIRDRARFAESRGDVEVLHFGGAAGTLEKLGDRGTAVTADMAGELGLRAVDHPRHSERDGIAAYASALSLITGSLGKFGQDAALMAQNEMGEIELATGGGSSAMPHKKNPVPAEVLVTLARFNATLLSGMHHALVHENERSGAAWTLEWMILPQMVVATAAALRLAGSLARSISFVRG</sequence>
<proteinExistence type="inferred from homology"/>
<dbReference type="EC" id="5.5.1.2" evidence="2"/>
<comment type="similarity">
    <text evidence="1">Belongs to the class-II fumarase/aspartase family.</text>
</comment>
<gene>
    <name evidence="4" type="ORF">ACFSMZ_11255</name>
</gene>
<dbReference type="GO" id="GO:0047472">
    <property type="term" value="F:3-carboxy-cis,cis-muconate cycloisomerase activity"/>
    <property type="evidence" value="ECO:0007669"/>
    <property type="project" value="UniProtKB-EC"/>
</dbReference>
<dbReference type="InterPro" id="IPR008948">
    <property type="entry name" value="L-Aspartase-like"/>
</dbReference>
<protein>
    <recommendedName>
        <fullName evidence="2">3-carboxy-cis,cis-muconate cycloisomerase</fullName>
        <ecNumber evidence="2">5.5.1.2</ecNumber>
    </recommendedName>
</protein>
<evidence type="ECO:0000313" key="5">
    <source>
        <dbReference type="Proteomes" id="UP001597373"/>
    </source>
</evidence>
<dbReference type="Proteomes" id="UP001597373">
    <property type="component" value="Unassembled WGS sequence"/>
</dbReference>
<dbReference type="Pfam" id="PF00206">
    <property type="entry name" value="Lyase_1"/>
    <property type="match status" value="1"/>
</dbReference>
<dbReference type="SUPFAM" id="SSF48557">
    <property type="entry name" value="L-aspartase-like"/>
    <property type="match status" value="1"/>
</dbReference>
<dbReference type="InterPro" id="IPR012789">
    <property type="entry name" value="Protocat_PcaB-like"/>
</dbReference>
<evidence type="ECO:0000256" key="1">
    <source>
        <dbReference type="ARBA" id="ARBA00034772"/>
    </source>
</evidence>
<dbReference type="InterPro" id="IPR000362">
    <property type="entry name" value="Fumarate_lyase_fam"/>
</dbReference>
<comment type="caution">
    <text evidence="4">The sequence shown here is derived from an EMBL/GenBank/DDBJ whole genome shotgun (WGS) entry which is preliminary data.</text>
</comment>
<dbReference type="InterPro" id="IPR022761">
    <property type="entry name" value="Fumarate_lyase_N"/>
</dbReference>
<feature type="domain" description="Fumarate lyase N-terminal" evidence="3">
    <location>
        <begin position="28"/>
        <end position="293"/>
    </location>
</feature>
<dbReference type="Gene3D" id="1.20.200.10">
    <property type="entry name" value="Fumarase/aspartase (Central domain)"/>
    <property type="match status" value="1"/>
</dbReference>
<dbReference type="PRINTS" id="PR00149">
    <property type="entry name" value="FUMRATELYASE"/>
</dbReference>
<organism evidence="4 5">
    <name type="scientific">Chelativorans composti</name>
    <dbReference type="NCBI Taxonomy" id="768533"/>
    <lineage>
        <taxon>Bacteria</taxon>
        <taxon>Pseudomonadati</taxon>
        <taxon>Pseudomonadota</taxon>
        <taxon>Alphaproteobacteria</taxon>
        <taxon>Hyphomicrobiales</taxon>
        <taxon>Phyllobacteriaceae</taxon>
        <taxon>Chelativorans</taxon>
    </lineage>
</organism>
<dbReference type="InterPro" id="IPR020557">
    <property type="entry name" value="Fumarate_lyase_CS"/>
</dbReference>
<keyword evidence="5" id="KW-1185">Reference proteome</keyword>
<dbReference type="PRINTS" id="PR00145">
    <property type="entry name" value="ARGSUCLYASE"/>
</dbReference>
<dbReference type="NCBIfam" id="TIGR02426">
    <property type="entry name" value="protocat_pcaB"/>
    <property type="match status" value="1"/>
</dbReference>